<gene>
    <name evidence="3" type="ORF">CLODIP_2_CD06426</name>
</gene>
<evidence type="ECO:0000259" key="2">
    <source>
        <dbReference type="PROSITE" id="PS50878"/>
    </source>
</evidence>
<feature type="domain" description="Reverse transcriptase" evidence="2">
    <location>
        <begin position="507"/>
        <end position="735"/>
    </location>
</feature>
<dbReference type="AlphaFoldDB" id="A0A8S1DV28"/>
<dbReference type="Pfam" id="PF03372">
    <property type="entry name" value="Exo_endo_phos"/>
    <property type="match status" value="1"/>
</dbReference>
<dbReference type="InterPro" id="IPR000477">
    <property type="entry name" value="RT_dom"/>
</dbReference>
<feature type="region of interest" description="Disordered" evidence="1">
    <location>
        <begin position="1"/>
        <end position="21"/>
    </location>
</feature>
<name>A0A8S1DV28_9INSE</name>
<evidence type="ECO:0000313" key="4">
    <source>
        <dbReference type="Proteomes" id="UP000494165"/>
    </source>
</evidence>
<dbReference type="Proteomes" id="UP000494165">
    <property type="component" value="Unassembled WGS sequence"/>
</dbReference>
<dbReference type="InterPro" id="IPR005135">
    <property type="entry name" value="Endo/exonuclease/phosphatase"/>
</dbReference>
<sequence length="735" mass="82447">MNDSFWSLPPPPPSPPSTRIFPRQADKNAVTFICFNARSLKDRKKTADVLSLLTAHDADVCAINETWLSPDVHNYEVLPRDYVVLRKDRLGGRRPAGGVALAIRPHLQPKRLQQLEGQAEIVWAQIKANSLRFLVGSAYRRPNADTGYNAALLESLELAAAEQHNYDGCFLMGDFNLSVSWLLEPPRAHAAPADDFLSAFTTMALKQHIKSPTRTTENSENILDLFLSDVPELVAAANVVCGISDHDALSVTLSVSSCRPTSAPREIFDFRRADWFAINDVLEGRLQPVMQKTDMNEAWESWKKIVFDCAEEFIPKRRVGGRKKRLLPWMNNGLKKLIKIRDELFRKWLSEKTAETRDVFVAARRTVQKALRAARDNWLWRIGNGPNGSNDFWRYINSKSKVPNNNLTFELRGKSVSEPREVAAGFSAVFQTNFSRAVNIFPFMRRHTPCVDSTEEMCDLVCTSAEVHNRLQQIKASAAAGPDGLPAPLLKHCAAALAPSLTHVFNNSLESAELPPDWKTAAVTPIFKDGEKSNMQNYRPISITSLVGKTLERIVRDRTVEFLEKEEVIPSCQHGFREKRSCTTLLTGTIDNWTAALDEASGTHIHAVFLDWSKAFDKVSHPRLLSKLQYYGIKGQLLKWYESFLVGRTQFVKFGGESSEPCEVASGVVQGSVLGPLLFNIFVADLPEMVTNSTLVQYADDATIYKEIRCQEDADALQEDLYNIDVWCSNNGMTL</sequence>
<proteinExistence type="predicted"/>
<comment type="caution">
    <text evidence="3">The sequence shown here is derived from an EMBL/GenBank/DDBJ whole genome shotgun (WGS) entry which is preliminary data.</text>
</comment>
<dbReference type="CDD" id="cd01650">
    <property type="entry name" value="RT_nLTR_like"/>
    <property type="match status" value="1"/>
</dbReference>
<accession>A0A8S1DV28</accession>
<dbReference type="EMBL" id="CADEPI010000643">
    <property type="protein sequence ID" value="CAB3387864.1"/>
    <property type="molecule type" value="Genomic_DNA"/>
</dbReference>
<keyword evidence="4" id="KW-1185">Reference proteome</keyword>
<protein>
    <recommendedName>
        <fullName evidence="2">Reverse transcriptase domain-containing protein</fullName>
    </recommendedName>
</protein>
<dbReference type="OrthoDB" id="426210at2759"/>
<dbReference type="GO" id="GO:0003824">
    <property type="term" value="F:catalytic activity"/>
    <property type="evidence" value="ECO:0007669"/>
    <property type="project" value="InterPro"/>
</dbReference>
<dbReference type="PANTHER" id="PTHR33395:SF22">
    <property type="entry name" value="REVERSE TRANSCRIPTASE DOMAIN-CONTAINING PROTEIN"/>
    <property type="match status" value="1"/>
</dbReference>
<dbReference type="Gene3D" id="3.60.10.10">
    <property type="entry name" value="Endonuclease/exonuclease/phosphatase"/>
    <property type="match status" value="1"/>
</dbReference>
<dbReference type="InterPro" id="IPR036691">
    <property type="entry name" value="Endo/exonu/phosph_ase_sf"/>
</dbReference>
<dbReference type="SUPFAM" id="SSF56219">
    <property type="entry name" value="DNase I-like"/>
    <property type="match status" value="1"/>
</dbReference>
<dbReference type="PROSITE" id="PS50878">
    <property type="entry name" value="RT_POL"/>
    <property type="match status" value="1"/>
</dbReference>
<evidence type="ECO:0000313" key="3">
    <source>
        <dbReference type="EMBL" id="CAB3387864.1"/>
    </source>
</evidence>
<evidence type="ECO:0000256" key="1">
    <source>
        <dbReference type="SAM" id="MobiDB-lite"/>
    </source>
</evidence>
<dbReference type="PANTHER" id="PTHR33395">
    <property type="entry name" value="TRANSCRIPTASE, PUTATIVE-RELATED-RELATED"/>
    <property type="match status" value="1"/>
</dbReference>
<reference evidence="3 4" key="1">
    <citation type="submission" date="2020-04" db="EMBL/GenBank/DDBJ databases">
        <authorList>
            <person name="Alioto T."/>
            <person name="Alioto T."/>
            <person name="Gomez Garrido J."/>
        </authorList>
    </citation>
    <scope>NUCLEOTIDE SEQUENCE [LARGE SCALE GENOMIC DNA]</scope>
</reference>
<organism evidence="3 4">
    <name type="scientific">Cloeon dipterum</name>
    <dbReference type="NCBI Taxonomy" id="197152"/>
    <lineage>
        <taxon>Eukaryota</taxon>
        <taxon>Metazoa</taxon>
        <taxon>Ecdysozoa</taxon>
        <taxon>Arthropoda</taxon>
        <taxon>Hexapoda</taxon>
        <taxon>Insecta</taxon>
        <taxon>Pterygota</taxon>
        <taxon>Palaeoptera</taxon>
        <taxon>Ephemeroptera</taxon>
        <taxon>Pisciforma</taxon>
        <taxon>Baetidae</taxon>
        <taxon>Cloeon</taxon>
    </lineage>
</organism>
<dbReference type="Pfam" id="PF00078">
    <property type="entry name" value="RVT_1"/>
    <property type="match status" value="1"/>
</dbReference>